<feature type="transmembrane region" description="Helical" evidence="5">
    <location>
        <begin position="164"/>
        <end position="189"/>
    </location>
</feature>
<dbReference type="InterPro" id="IPR051328">
    <property type="entry name" value="T7SS_ABC-Transporter"/>
</dbReference>
<keyword evidence="2 5" id="KW-0812">Transmembrane</keyword>
<dbReference type="Pfam" id="PF01061">
    <property type="entry name" value="ABC2_membrane"/>
    <property type="match status" value="1"/>
</dbReference>
<evidence type="ECO:0000256" key="2">
    <source>
        <dbReference type="ARBA" id="ARBA00022692"/>
    </source>
</evidence>
<organism evidence="7">
    <name type="scientific">Thermogladius calderae</name>
    <dbReference type="NCBI Taxonomy" id="1200300"/>
    <lineage>
        <taxon>Archaea</taxon>
        <taxon>Thermoproteota</taxon>
        <taxon>Thermoprotei</taxon>
        <taxon>Desulfurococcales</taxon>
        <taxon>Desulfurococcaceae</taxon>
        <taxon>Thermogladius</taxon>
    </lineage>
</organism>
<dbReference type="InterPro" id="IPR013525">
    <property type="entry name" value="ABC2_TM"/>
</dbReference>
<dbReference type="PANTHER" id="PTHR43077:SF10">
    <property type="entry name" value="TRANSPORT PERMEASE PROTEIN"/>
    <property type="match status" value="1"/>
</dbReference>
<reference evidence="7" key="1">
    <citation type="journal article" date="2020" name="mSystems">
        <title>Genome- and Community-Level Interaction Insights into Carbon Utilization and Element Cycling Functions of Hydrothermarchaeota in Hydrothermal Sediment.</title>
        <authorList>
            <person name="Zhou Z."/>
            <person name="Liu Y."/>
            <person name="Xu W."/>
            <person name="Pan J."/>
            <person name="Luo Z.H."/>
            <person name="Li M."/>
        </authorList>
    </citation>
    <scope>NUCLEOTIDE SEQUENCE [LARGE SCALE GENOMIC DNA]</scope>
    <source>
        <strain evidence="7">SpSt-110</strain>
    </source>
</reference>
<dbReference type="PROSITE" id="PS51012">
    <property type="entry name" value="ABC_TM2"/>
    <property type="match status" value="1"/>
</dbReference>
<comment type="subcellular location">
    <subcellularLocation>
        <location evidence="1">Membrane</location>
        <topology evidence="1">Multi-pass membrane protein</topology>
    </subcellularLocation>
</comment>
<evidence type="ECO:0000256" key="1">
    <source>
        <dbReference type="ARBA" id="ARBA00004141"/>
    </source>
</evidence>
<feature type="transmembrane region" description="Helical" evidence="5">
    <location>
        <begin position="201"/>
        <end position="220"/>
    </location>
</feature>
<name>A0A7J3XYM7_9CREN</name>
<feature type="domain" description="ABC transmembrane type-2" evidence="6">
    <location>
        <begin position="25"/>
        <end position="283"/>
    </location>
</feature>
<proteinExistence type="predicted"/>
<dbReference type="GO" id="GO:0140359">
    <property type="term" value="F:ABC-type transporter activity"/>
    <property type="evidence" value="ECO:0007669"/>
    <property type="project" value="InterPro"/>
</dbReference>
<dbReference type="PANTHER" id="PTHR43077">
    <property type="entry name" value="TRANSPORT PERMEASE YVFS-RELATED"/>
    <property type="match status" value="1"/>
</dbReference>
<evidence type="ECO:0000259" key="6">
    <source>
        <dbReference type="PROSITE" id="PS51012"/>
    </source>
</evidence>
<keyword evidence="3 5" id="KW-1133">Transmembrane helix</keyword>
<dbReference type="EMBL" id="DRYK01000044">
    <property type="protein sequence ID" value="HHP67802.1"/>
    <property type="molecule type" value="Genomic_DNA"/>
</dbReference>
<evidence type="ECO:0000256" key="5">
    <source>
        <dbReference type="SAM" id="Phobius"/>
    </source>
</evidence>
<feature type="transmembrane region" description="Helical" evidence="5">
    <location>
        <begin position="27"/>
        <end position="48"/>
    </location>
</feature>
<dbReference type="PIRSF" id="PIRSF006648">
    <property type="entry name" value="DrrB"/>
    <property type="match status" value="1"/>
</dbReference>
<feature type="transmembrane region" description="Helical" evidence="5">
    <location>
        <begin position="133"/>
        <end position="158"/>
    </location>
</feature>
<dbReference type="InterPro" id="IPR000412">
    <property type="entry name" value="ABC_2_transport"/>
</dbReference>
<dbReference type="AlphaFoldDB" id="A0A7J3XYM7"/>
<evidence type="ECO:0000313" key="7">
    <source>
        <dbReference type="EMBL" id="HHP67802.1"/>
    </source>
</evidence>
<dbReference type="GO" id="GO:0043190">
    <property type="term" value="C:ATP-binding cassette (ABC) transporter complex"/>
    <property type="evidence" value="ECO:0007669"/>
    <property type="project" value="InterPro"/>
</dbReference>
<gene>
    <name evidence="7" type="ORF">ENM60_03290</name>
</gene>
<evidence type="ECO:0000256" key="3">
    <source>
        <dbReference type="ARBA" id="ARBA00022989"/>
    </source>
</evidence>
<dbReference type="InterPro" id="IPR047817">
    <property type="entry name" value="ABC2_TM_bact-type"/>
</dbReference>
<accession>A0A7J3XYM7</accession>
<keyword evidence="4 5" id="KW-0472">Membrane</keyword>
<protein>
    <submittedName>
        <fullName evidence="7">ABC transporter</fullName>
    </submittedName>
</protein>
<feature type="transmembrane region" description="Helical" evidence="5">
    <location>
        <begin position="86"/>
        <end position="112"/>
    </location>
</feature>
<sequence length="287" mass="31073">MRRVNLSPLIAMVYRQVKRWFSARSRLVSTVLNPLVWIIFLGLGWGSVFSASGFGGALPGIPMPPGFSISDLIQKYFNTIFGGVDYLTFMVSGMASMAVFMASFIGGISVIWDKQFGYLKETLVAPASRKLVIAGRILGDAIVTTIQGLIIILLGFIIASGLRIAGVGIALIYLFFLAITFSSLGVVIALKLSSVEGFQMIVNLLTMPLMFVSGVFYPFATMPSWMQVIALYNPLSYAVHAVRYWLTGADVGLSPMTPVNDLLVLIAGAAILLLMAGFAFEKTSIEE</sequence>
<feature type="transmembrane region" description="Helical" evidence="5">
    <location>
        <begin position="262"/>
        <end position="280"/>
    </location>
</feature>
<evidence type="ECO:0000256" key="4">
    <source>
        <dbReference type="ARBA" id="ARBA00023136"/>
    </source>
</evidence>
<comment type="caution">
    <text evidence="7">The sequence shown here is derived from an EMBL/GenBank/DDBJ whole genome shotgun (WGS) entry which is preliminary data.</text>
</comment>